<name>A0A1I5Y5T8_9FIRM</name>
<dbReference type="PANTHER" id="PTHR39961">
    <property type="entry name" value="HYPOTHETICAL CYTOSOLIC PROTEIN"/>
    <property type="match status" value="1"/>
</dbReference>
<sequence>MFSNSKYHNLTFDQVYEHILNFIRQAPYCEYRLSVGSDSQVGRNTVFVTAIHLHRIGRGAIGFITKHVVPRPMKSLREKIYYETARTLEVAALFTPDKIEKIVQCLLRPSGRSGDIHFEFHLDVGTKGATKDLINEMVAMAKGTAFEPKIKPESYAASCYANRYTKDSHLYRV</sequence>
<dbReference type="EMBL" id="FOXR01000037">
    <property type="protein sequence ID" value="SFQ39470.1"/>
    <property type="molecule type" value="Genomic_DNA"/>
</dbReference>
<organism evidence="1 2">
    <name type="scientific">Caldicoprobacter faecalis</name>
    <dbReference type="NCBI Taxonomy" id="937334"/>
    <lineage>
        <taxon>Bacteria</taxon>
        <taxon>Bacillati</taxon>
        <taxon>Bacillota</taxon>
        <taxon>Clostridia</taxon>
        <taxon>Caldicoprobacterales</taxon>
        <taxon>Caldicoprobacteraceae</taxon>
        <taxon>Caldicoprobacter</taxon>
    </lineage>
</organism>
<dbReference type="RefSeq" id="WP_092282737.1">
    <property type="nucleotide sequence ID" value="NZ_FOXR01000037.1"/>
</dbReference>
<dbReference type="AlphaFoldDB" id="A0A1I5Y5T8"/>
<dbReference type="Pfam" id="PF04308">
    <property type="entry name" value="RNaseH_like"/>
    <property type="match status" value="1"/>
</dbReference>
<gene>
    <name evidence="1" type="ORF">SAMN05444406_13711</name>
</gene>
<dbReference type="InterPro" id="IPR007405">
    <property type="entry name" value="Phage_KVP40_Orf299"/>
</dbReference>
<accession>A0A1I5Y5T8</accession>
<keyword evidence="2" id="KW-1185">Reference proteome</keyword>
<dbReference type="PANTHER" id="PTHR39961:SF1">
    <property type="entry name" value="DUF458 DOMAIN-CONTAINING PROTEIN"/>
    <property type="match status" value="1"/>
</dbReference>
<evidence type="ECO:0000313" key="1">
    <source>
        <dbReference type="EMBL" id="SFQ39470.1"/>
    </source>
</evidence>
<reference evidence="1 2" key="1">
    <citation type="submission" date="2016-10" db="EMBL/GenBank/DDBJ databases">
        <authorList>
            <person name="de Groot N.N."/>
        </authorList>
    </citation>
    <scope>NUCLEOTIDE SEQUENCE [LARGE SCALE GENOMIC DNA]</scope>
    <source>
        <strain evidence="1 2">DSM 20678</strain>
    </source>
</reference>
<dbReference type="STRING" id="937334.SAMN05444406_13711"/>
<protein>
    <submittedName>
        <fullName evidence="1">Uncharacterized protein</fullName>
    </submittedName>
</protein>
<evidence type="ECO:0000313" key="2">
    <source>
        <dbReference type="Proteomes" id="UP000198577"/>
    </source>
</evidence>
<proteinExistence type="predicted"/>
<dbReference type="Proteomes" id="UP000198577">
    <property type="component" value="Unassembled WGS sequence"/>
</dbReference>
<dbReference type="OrthoDB" id="37369at2"/>